<dbReference type="EMBL" id="FOVJ01000007">
    <property type="protein sequence ID" value="SFO10053.1"/>
    <property type="molecule type" value="Genomic_DNA"/>
</dbReference>
<feature type="region of interest" description="Disordered" evidence="1">
    <location>
        <begin position="1"/>
        <end position="59"/>
    </location>
</feature>
<dbReference type="GO" id="GO:0006629">
    <property type="term" value="P:lipid metabolic process"/>
    <property type="evidence" value="ECO:0007669"/>
    <property type="project" value="InterPro"/>
</dbReference>
<name>A0A1I5EFD9_9PROT</name>
<dbReference type="PANTHER" id="PTHR36305">
    <property type="entry name" value="PHOSPHATIDYLGLYCEROPHOSPHATASE A"/>
    <property type="match status" value="1"/>
</dbReference>
<evidence type="ECO:0000313" key="5">
    <source>
        <dbReference type="Proteomes" id="UP000183107"/>
    </source>
</evidence>
<feature type="transmembrane region" description="Helical" evidence="2">
    <location>
        <begin position="187"/>
        <end position="209"/>
    </location>
</feature>
<dbReference type="InterPro" id="IPR026037">
    <property type="entry name" value="PgpA"/>
</dbReference>
<keyword evidence="2" id="KW-0472">Membrane</keyword>
<feature type="transmembrane region" description="Helical" evidence="2">
    <location>
        <begin position="108"/>
        <end position="131"/>
    </location>
</feature>
<organism evidence="4 5">
    <name type="scientific">Nitrosospira briensis</name>
    <dbReference type="NCBI Taxonomy" id="35799"/>
    <lineage>
        <taxon>Bacteria</taxon>
        <taxon>Pseudomonadati</taxon>
        <taxon>Pseudomonadota</taxon>
        <taxon>Betaproteobacteria</taxon>
        <taxon>Nitrosomonadales</taxon>
        <taxon>Nitrosomonadaceae</taxon>
        <taxon>Nitrosospira</taxon>
    </lineage>
</organism>
<feature type="domain" description="YutG/PgpA" evidence="3">
    <location>
        <begin position="71"/>
        <end position="208"/>
    </location>
</feature>
<keyword evidence="2" id="KW-0812">Transmembrane</keyword>
<feature type="compositionally biased region" description="Low complexity" evidence="1">
    <location>
        <begin position="49"/>
        <end position="59"/>
    </location>
</feature>
<dbReference type="CDD" id="cd06971">
    <property type="entry name" value="PgpA"/>
    <property type="match status" value="1"/>
</dbReference>
<feature type="transmembrane region" description="Helical" evidence="2">
    <location>
        <begin position="70"/>
        <end position="96"/>
    </location>
</feature>
<proteinExistence type="predicted"/>
<evidence type="ECO:0000313" key="4">
    <source>
        <dbReference type="EMBL" id="SFO10053.1"/>
    </source>
</evidence>
<accession>A0A1I5EFD9</accession>
<dbReference type="InterPro" id="IPR036681">
    <property type="entry name" value="PgpA-like_sf"/>
</dbReference>
<gene>
    <name evidence="4" type="ORF">SAMN05216386_2634</name>
</gene>
<feature type="transmembrane region" description="Helical" evidence="2">
    <location>
        <begin position="143"/>
        <end position="167"/>
    </location>
</feature>
<evidence type="ECO:0000256" key="2">
    <source>
        <dbReference type="SAM" id="Phobius"/>
    </source>
</evidence>
<dbReference type="PANTHER" id="PTHR36305:SF1">
    <property type="entry name" value="PHOSPHATIDYLGLYCEROPHOSPHATASE A"/>
    <property type="match status" value="1"/>
</dbReference>
<dbReference type="Proteomes" id="UP000183107">
    <property type="component" value="Unassembled WGS sequence"/>
</dbReference>
<keyword evidence="2" id="KW-1133">Transmembrane helix</keyword>
<dbReference type="Pfam" id="PF04608">
    <property type="entry name" value="PgpA"/>
    <property type="match status" value="1"/>
</dbReference>
<reference evidence="5" key="1">
    <citation type="submission" date="2016-10" db="EMBL/GenBank/DDBJ databases">
        <authorList>
            <person name="Varghese N."/>
        </authorList>
    </citation>
    <scope>NUCLEOTIDE SEQUENCE [LARGE SCALE GENOMIC DNA]</scope>
    <source>
        <strain evidence="5">Nsp8</strain>
    </source>
</reference>
<dbReference type="InterPro" id="IPR007686">
    <property type="entry name" value="YutG/PgpA"/>
</dbReference>
<sequence length="214" mass="23077">MTTSMPDNGVDSMSPGGVGGRSGRLSWPEPEIEPDRAAGSRIEAPGLASPPGAAKPNPNKAFVRSRSAHFIAFGGGVGLSPAAPGTAGTLAAFPLFWLFDYFLDPVKFLLLISAMFIIGIWACSTTGKALGSHDHGGMVWDEITAFLLVLFLTPNNLIWQAYAFLLFRLLDIIKPPPIRYYDQKLRGGFGVMFDDLLAAFLTLLCLAVWKKFGI</sequence>
<dbReference type="GO" id="GO:0008962">
    <property type="term" value="F:phosphatidylglycerophosphatase activity"/>
    <property type="evidence" value="ECO:0007669"/>
    <property type="project" value="InterPro"/>
</dbReference>
<dbReference type="SUPFAM" id="SSF101307">
    <property type="entry name" value="YutG-like"/>
    <property type="match status" value="1"/>
</dbReference>
<protein>
    <submittedName>
        <fullName evidence="4">Phosphatidylglycerophosphatase A</fullName>
    </submittedName>
</protein>
<evidence type="ECO:0000256" key="1">
    <source>
        <dbReference type="SAM" id="MobiDB-lite"/>
    </source>
</evidence>
<dbReference type="AlphaFoldDB" id="A0A1I5EFD9"/>
<keyword evidence="5" id="KW-1185">Reference proteome</keyword>
<evidence type="ECO:0000259" key="3">
    <source>
        <dbReference type="Pfam" id="PF04608"/>
    </source>
</evidence>